<proteinExistence type="predicted"/>
<evidence type="ECO:0000313" key="3">
    <source>
        <dbReference type="EMBL" id="MFD1018930.1"/>
    </source>
</evidence>
<dbReference type="EMBL" id="JBHTKL010000001">
    <property type="protein sequence ID" value="MFD1018930.1"/>
    <property type="molecule type" value="Genomic_DNA"/>
</dbReference>
<sequence length="319" mass="36054">MTNDNKNVFSFYLDEALWFERGQEVKELMGISLEPEIAIQPFEETVLVKGMIELSGEYFALDPDEASAYDTVTPFPSRKTIDQVERSAEGASQFSHKFPVEVSIPRNRVNDLDEVSVSIDAFDYELPSAGQLKLHATVAIHGIQGLEDEVQAAVVETSEPVRNEQWDAPQTFEVNYSPETFESSSVSSSIAGEAKEESSSDRWKYTKVQSFQEFFHHEQAEESSSEMSTSDYVQEETVEEMESSPSSERTAGNRLLFNIFSERETAESYTKMKLCIVQEEDTLDGLAEKYQVTRHTLSKVNNVEEEDLTPGKIIYIPQS</sequence>
<protein>
    <submittedName>
        <fullName evidence="3">LysM peptidoglycan-binding domain-containing protein</fullName>
    </submittedName>
</protein>
<dbReference type="Pfam" id="PF01476">
    <property type="entry name" value="LysM"/>
    <property type="match status" value="1"/>
</dbReference>
<dbReference type="PROSITE" id="PS51782">
    <property type="entry name" value="LYSM"/>
    <property type="match status" value="1"/>
</dbReference>
<feature type="compositionally biased region" description="Acidic residues" evidence="1">
    <location>
        <begin position="233"/>
        <end position="242"/>
    </location>
</feature>
<dbReference type="SUPFAM" id="SSF54106">
    <property type="entry name" value="LysM domain"/>
    <property type="match status" value="1"/>
</dbReference>
<dbReference type="Pfam" id="PF20918">
    <property type="entry name" value="SPOCS_spoVID-N"/>
    <property type="match status" value="1"/>
</dbReference>
<gene>
    <name evidence="3" type="ORF">ACFQ2J_06930</name>
</gene>
<feature type="region of interest" description="Disordered" evidence="1">
    <location>
        <begin position="217"/>
        <end position="250"/>
    </location>
</feature>
<dbReference type="InterPro" id="IPR018392">
    <property type="entry name" value="LysM"/>
</dbReference>
<dbReference type="RefSeq" id="WP_386057801.1">
    <property type="nucleotide sequence ID" value="NZ_JBHTKL010000001.1"/>
</dbReference>
<dbReference type="InterPro" id="IPR036779">
    <property type="entry name" value="LysM_dom_sf"/>
</dbReference>
<comment type="caution">
    <text evidence="3">The sequence shown here is derived from an EMBL/GenBank/DDBJ whole genome shotgun (WGS) entry which is preliminary data.</text>
</comment>
<evidence type="ECO:0000259" key="2">
    <source>
        <dbReference type="PROSITE" id="PS51782"/>
    </source>
</evidence>
<reference evidence="4" key="1">
    <citation type="journal article" date="2019" name="Int. J. Syst. Evol. Microbiol.">
        <title>The Global Catalogue of Microorganisms (GCM) 10K type strain sequencing project: providing services to taxonomists for standard genome sequencing and annotation.</title>
        <authorList>
            <consortium name="The Broad Institute Genomics Platform"/>
            <consortium name="The Broad Institute Genome Sequencing Center for Infectious Disease"/>
            <person name="Wu L."/>
            <person name="Ma J."/>
        </authorList>
    </citation>
    <scope>NUCLEOTIDE SEQUENCE [LARGE SCALE GENOMIC DNA]</scope>
    <source>
        <strain evidence="4">CCUG 56607</strain>
    </source>
</reference>
<organism evidence="3 4">
    <name type="scientific">Thalassobacillus hwangdonensis</name>
    <dbReference type="NCBI Taxonomy" id="546108"/>
    <lineage>
        <taxon>Bacteria</taxon>
        <taxon>Bacillati</taxon>
        <taxon>Bacillota</taxon>
        <taxon>Bacilli</taxon>
        <taxon>Bacillales</taxon>
        <taxon>Bacillaceae</taxon>
        <taxon>Thalassobacillus</taxon>
    </lineage>
</organism>
<dbReference type="SMART" id="SM00257">
    <property type="entry name" value="LysM"/>
    <property type="match status" value="1"/>
</dbReference>
<feature type="domain" description="LysM" evidence="2">
    <location>
        <begin position="273"/>
        <end position="316"/>
    </location>
</feature>
<evidence type="ECO:0000313" key="4">
    <source>
        <dbReference type="Proteomes" id="UP001596990"/>
    </source>
</evidence>
<dbReference type="Proteomes" id="UP001596990">
    <property type="component" value="Unassembled WGS sequence"/>
</dbReference>
<evidence type="ECO:0000256" key="1">
    <source>
        <dbReference type="SAM" id="MobiDB-lite"/>
    </source>
</evidence>
<name>A0ABW3KZ25_9BACI</name>
<dbReference type="InterPro" id="IPR048862">
    <property type="entry name" value="SPOCS_spoVID_N"/>
</dbReference>
<accession>A0ABW3KZ25</accession>
<dbReference type="Gene3D" id="3.10.350.10">
    <property type="entry name" value="LysM domain"/>
    <property type="match status" value="1"/>
</dbReference>
<keyword evidence="4" id="KW-1185">Reference proteome</keyword>